<dbReference type="PANTHER" id="PTHR10903">
    <property type="entry name" value="GTPASE, IMAP FAMILY MEMBER-RELATED"/>
    <property type="match status" value="1"/>
</dbReference>
<feature type="transmembrane region" description="Helical" evidence="4">
    <location>
        <begin position="276"/>
        <end position="296"/>
    </location>
</feature>
<keyword evidence="2" id="KW-0547">Nucleotide-binding</keyword>
<dbReference type="InterPro" id="IPR027417">
    <property type="entry name" value="P-loop_NTPase"/>
</dbReference>
<dbReference type="PANTHER" id="PTHR10903:SF184">
    <property type="entry name" value="GTP-BINDING PROTEIN A"/>
    <property type="match status" value="1"/>
</dbReference>
<evidence type="ECO:0000313" key="8">
    <source>
        <dbReference type="Proteomes" id="UP000663868"/>
    </source>
</evidence>
<keyword evidence="4" id="KW-1133">Transmembrane helix</keyword>
<gene>
    <name evidence="6" type="ORF">IZO911_LOCUS15508</name>
    <name evidence="7" type="ORF">KXQ929_LOCUS11594</name>
</gene>
<evidence type="ECO:0000256" key="2">
    <source>
        <dbReference type="ARBA" id="ARBA00022741"/>
    </source>
</evidence>
<dbReference type="EMBL" id="CAJOBB010000575">
    <property type="protein sequence ID" value="CAF3708973.1"/>
    <property type="molecule type" value="Genomic_DNA"/>
</dbReference>
<feature type="domain" description="AIG1-type G" evidence="5">
    <location>
        <begin position="5"/>
        <end position="116"/>
    </location>
</feature>
<comment type="caution">
    <text evidence="7">The sequence shown here is derived from an EMBL/GenBank/DDBJ whole genome shotgun (WGS) entry which is preliminary data.</text>
</comment>
<evidence type="ECO:0000313" key="6">
    <source>
        <dbReference type="EMBL" id="CAF0960395.1"/>
    </source>
</evidence>
<reference evidence="7" key="1">
    <citation type="submission" date="2021-02" db="EMBL/GenBank/DDBJ databases">
        <authorList>
            <person name="Nowell W R."/>
        </authorList>
    </citation>
    <scope>NUCLEOTIDE SEQUENCE</scope>
</reference>
<evidence type="ECO:0000259" key="5">
    <source>
        <dbReference type="Pfam" id="PF04548"/>
    </source>
</evidence>
<dbReference type="InterPro" id="IPR045058">
    <property type="entry name" value="GIMA/IAN/Toc"/>
</dbReference>
<keyword evidence="3" id="KW-0342">GTP-binding</keyword>
<evidence type="ECO:0000256" key="3">
    <source>
        <dbReference type="ARBA" id="ARBA00023134"/>
    </source>
</evidence>
<evidence type="ECO:0000256" key="4">
    <source>
        <dbReference type="SAM" id="Phobius"/>
    </source>
</evidence>
<name>A0A818VL24_9BILA</name>
<dbReference type="Gene3D" id="3.40.50.300">
    <property type="entry name" value="P-loop containing nucleotide triphosphate hydrolases"/>
    <property type="match status" value="1"/>
</dbReference>
<dbReference type="EMBL" id="CAJNOE010000134">
    <property type="protein sequence ID" value="CAF0960395.1"/>
    <property type="molecule type" value="Genomic_DNA"/>
</dbReference>
<dbReference type="Proteomes" id="UP000663860">
    <property type="component" value="Unassembled WGS sequence"/>
</dbReference>
<dbReference type="SUPFAM" id="SSF52540">
    <property type="entry name" value="P-loop containing nucleoside triphosphate hydrolases"/>
    <property type="match status" value="1"/>
</dbReference>
<dbReference type="Pfam" id="PF04548">
    <property type="entry name" value="AIG1"/>
    <property type="match status" value="1"/>
</dbReference>
<dbReference type="Proteomes" id="UP000663868">
    <property type="component" value="Unassembled WGS sequence"/>
</dbReference>
<accession>A0A818VL24</accession>
<proteinExistence type="inferred from homology"/>
<evidence type="ECO:0000256" key="1">
    <source>
        <dbReference type="ARBA" id="ARBA00008535"/>
    </source>
</evidence>
<dbReference type="GO" id="GO:0005525">
    <property type="term" value="F:GTP binding"/>
    <property type="evidence" value="ECO:0007669"/>
    <property type="project" value="UniProtKB-KW"/>
</dbReference>
<keyword evidence="4" id="KW-0812">Transmembrane</keyword>
<keyword evidence="4" id="KW-0472">Membrane</keyword>
<sequence length="340" mass="37702">MYISKRVVLIGPAGAGKSWLGNELLKNRQAFQSSASTESVTAAIHEETNTIILKDNKRLILTVVDTPGVGDTKGRSHDFMDHIVTNIKTKGANMLLIVLPYGRLVKGLKNNLLALKECINGFYDLSTVLIINQMPSEYQLQRNNPPQTLGEMEDKAKTDFADILKMKSSATNIFIQTQTSENVDFNNLIENMYDVIVHSTSVSSDILRTWTETLNYYEGILGGKTSAKESFDNEIARKRDRLARLEQDQKASLTGHLVGVGGVLSVLGLICVPVVGQAYVVGTLLASGATATYYMYNIYSLEREIQNLHNEIVILSDKTPNAQEELEKAKAKLEEICHYL</sequence>
<comment type="similarity">
    <text evidence="1">Belongs to the TRAFAC class TrmE-Era-EngA-EngB-Septin-like GTPase superfamily. AIG1/Toc34/Toc159-like paraseptin GTPase family. IAN subfamily.</text>
</comment>
<organism evidence="7 8">
    <name type="scientific">Adineta steineri</name>
    <dbReference type="NCBI Taxonomy" id="433720"/>
    <lineage>
        <taxon>Eukaryota</taxon>
        <taxon>Metazoa</taxon>
        <taxon>Spiralia</taxon>
        <taxon>Gnathifera</taxon>
        <taxon>Rotifera</taxon>
        <taxon>Eurotatoria</taxon>
        <taxon>Bdelloidea</taxon>
        <taxon>Adinetida</taxon>
        <taxon>Adinetidae</taxon>
        <taxon>Adineta</taxon>
    </lineage>
</organism>
<dbReference type="InterPro" id="IPR006703">
    <property type="entry name" value="G_AIG1"/>
</dbReference>
<protein>
    <recommendedName>
        <fullName evidence="5">AIG1-type G domain-containing protein</fullName>
    </recommendedName>
</protein>
<evidence type="ECO:0000313" key="7">
    <source>
        <dbReference type="EMBL" id="CAF3708973.1"/>
    </source>
</evidence>
<dbReference type="AlphaFoldDB" id="A0A818VL24"/>
<feature type="transmembrane region" description="Helical" evidence="4">
    <location>
        <begin position="251"/>
        <end position="270"/>
    </location>
</feature>